<name>A0A0M2NBY2_9FIRM</name>
<evidence type="ECO:0000313" key="8">
    <source>
        <dbReference type="Proteomes" id="UP000034076"/>
    </source>
</evidence>
<protein>
    <submittedName>
        <fullName evidence="7">DNA-directed RNA polymerase specialized sigma subunit</fullName>
    </submittedName>
</protein>
<keyword evidence="2" id="KW-0805">Transcription regulation</keyword>
<dbReference type="GO" id="GO:0016987">
    <property type="term" value="F:sigma factor activity"/>
    <property type="evidence" value="ECO:0007669"/>
    <property type="project" value="UniProtKB-KW"/>
</dbReference>
<reference evidence="7 8" key="1">
    <citation type="submission" date="2015-04" db="EMBL/GenBank/DDBJ databases">
        <title>Draft genome sequence of bacteremic isolate Catabacter hongkongensis type strain HKU16T.</title>
        <authorList>
            <person name="Lau S.K."/>
            <person name="Teng J.L."/>
            <person name="Huang Y."/>
            <person name="Curreem S.O."/>
            <person name="Tsui S.K."/>
            <person name="Woo P.C."/>
        </authorList>
    </citation>
    <scope>NUCLEOTIDE SEQUENCE [LARGE SCALE GENOMIC DNA]</scope>
    <source>
        <strain evidence="7 8">HKU16</strain>
    </source>
</reference>
<gene>
    <name evidence="7" type="ORF">CHK_2600</name>
</gene>
<evidence type="ECO:0000256" key="1">
    <source>
        <dbReference type="ARBA" id="ARBA00010641"/>
    </source>
</evidence>
<keyword evidence="7" id="KW-0240">DNA-directed RNA polymerase</keyword>
<dbReference type="InterPro" id="IPR036388">
    <property type="entry name" value="WH-like_DNA-bd_sf"/>
</dbReference>
<dbReference type="InterPro" id="IPR039425">
    <property type="entry name" value="RNA_pol_sigma-70-like"/>
</dbReference>
<dbReference type="Gene3D" id="1.10.1740.10">
    <property type="match status" value="1"/>
</dbReference>
<dbReference type="EMBL" id="LAYJ01000115">
    <property type="protein sequence ID" value="KKI49984.1"/>
    <property type="molecule type" value="Genomic_DNA"/>
</dbReference>
<organism evidence="7 8">
    <name type="scientific">Christensenella hongkongensis</name>
    <dbReference type="NCBI Taxonomy" id="270498"/>
    <lineage>
        <taxon>Bacteria</taxon>
        <taxon>Bacillati</taxon>
        <taxon>Bacillota</taxon>
        <taxon>Clostridia</taxon>
        <taxon>Christensenellales</taxon>
        <taxon>Christensenellaceae</taxon>
        <taxon>Christensenella</taxon>
    </lineage>
</organism>
<dbReference type="GO" id="GO:0006352">
    <property type="term" value="P:DNA-templated transcription initiation"/>
    <property type="evidence" value="ECO:0007669"/>
    <property type="project" value="InterPro"/>
</dbReference>
<dbReference type="InterPro" id="IPR013324">
    <property type="entry name" value="RNA_pol_sigma_r3/r4-like"/>
</dbReference>
<dbReference type="GO" id="GO:0000428">
    <property type="term" value="C:DNA-directed RNA polymerase complex"/>
    <property type="evidence" value="ECO:0007669"/>
    <property type="project" value="UniProtKB-KW"/>
</dbReference>
<evidence type="ECO:0000313" key="7">
    <source>
        <dbReference type="EMBL" id="KKI49984.1"/>
    </source>
</evidence>
<sequence>MDWELWQKYEQYIKRFILTISDSDDDAEDILQETMQKAWRSYETLDNIAAFGKWLKRIAQNCAADYYRKPDNAAFLEYTNSGQFGNVVDHSVDGNIEDKIIIRDILREYIAELPSERGKALYLNIIGGYGATKISRALRLKYETVKKWLYRDKRKISELLRVHLDETCR</sequence>
<dbReference type="OrthoDB" id="9795666at2"/>
<evidence type="ECO:0000256" key="5">
    <source>
        <dbReference type="ARBA" id="ARBA00023163"/>
    </source>
</evidence>
<keyword evidence="4" id="KW-0238">DNA-binding</keyword>
<feature type="domain" description="RNA polymerase sigma-70 region 2" evidence="6">
    <location>
        <begin position="5"/>
        <end position="69"/>
    </location>
</feature>
<dbReference type="PANTHER" id="PTHR43133:SF8">
    <property type="entry name" value="RNA POLYMERASE SIGMA FACTOR HI_1459-RELATED"/>
    <property type="match status" value="1"/>
</dbReference>
<dbReference type="NCBIfam" id="TIGR02937">
    <property type="entry name" value="sigma70-ECF"/>
    <property type="match status" value="1"/>
</dbReference>
<dbReference type="InterPro" id="IPR013325">
    <property type="entry name" value="RNA_pol_sigma_r2"/>
</dbReference>
<evidence type="ECO:0000256" key="2">
    <source>
        <dbReference type="ARBA" id="ARBA00023015"/>
    </source>
</evidence>
<dbReference type="InterPro" id="IPR007627">
    <property type="entry name" value="RNA_pol_sigma70_r2"/>
</dbReference>
<dbReference type="RefSeq" id="WP_052740573.1">
    <property type="nucleotide sequence ID" value="NZ_LAYJ01000115.1"/>
</dbReference>
<dbReference type="SUPFAM" id="SSF88659">
    <property type="entry name" value="Sigma3 and sigma4 domains of RNA polymerase sigma factors"/>
    <property type="match status" value="1"/>
</dbReference>
<dbReference type="Gene3D" id="1.10.10.10">
    <property type="entry name" value="Winged helix-like DNA-binding domain superfamily/Winged helix DNA-binding domain"/>
    <property type="match status" value="1"/>
</dbReference>
<evidence type="ECO:0000256" key="3">
    <source>
        <dbReference type="ARBA" id="ARBA00023082"/>
    </source>
</evidence>
<dbReference type="AlphaFoldDB" id="A0A0M2NBY2"/>
<dbReference type="GO" id="GO:0003677">
    <property type="term" value="F:DNA binding"/>
    <property type="evidence" value="ECO:0007669"/>
    <property type="project" value="UniProtKB-KW"/>
</dbReference>
<dbReference type="Proteomes" id="UP000034076">
    <property type="component" value="Unassembled WGS sequence"/>
</dbReference>
<dbReference type="SUPFAM" id="SSF88946">
    <property type="entry name" value="Sigma2 domain of RNA polymerase sigma factors"/>
    <property type="match status" value="1"/>
</dbReference>
<dbReference type="InterPro" id="IPR014284">
    <property type="entry name" value="RNA_pol_sigma-70_dom"/>
</dbReference>
<comment type="caution">
    <text evidence="7">The sequence shown here is derived from an EMBL/GenBank/DDBJ whole genome shotgun (WGS) entry which is preliminary data.</text>
</comment>
<evidence type="ECO:0000256" key="4">
    <source>
        <dbReference type="ARBA" id="ARBA00023125"/>
    </source>
</evidence>
<keyword evidence="3" id="KW-0731">Sigma factor</keyword>
<evidence type="ECO:0000259" key="6">
    <source>
        <dbReference type="Pfam" id="PF04542"/>
    </source>
</evidence>
<dbReference type="STRING" id="270498.CHK_2600"/>
<comment type="similarity">
    <text evidence="1">Belongs to the sigma-70 factor family. ECF subfamily.</text>
</comment>
<accession>A0A0M2NBY2</accession>
<proteinExistence type="inferred from homology"/>
<keyword evidence="5" id="KW-0804">Transcription</keyword>
<dbReference type="Pfam" id="PF04542">
    <property type="entry name" value="Sigma70_r2"/>
    <property type="match status" value="1"/>
</dbReference>
<keyword evidence="8" id="KW-1185">Reference proteome</keyword>
<dbReference type="PANTHER" id="PTHR43133">
    <property type="entry name" value="RNA POLYMERASE ECF-TYPE SIGMA FACTO"/>
    <property type="match status" value="1"/>
</dbReference>